<dbReference type="GO" id="GO:0016787">
    <property type="term" value="F:hydrolase activity"/>
    <property type="evidence" value="ECO:0007669"/>
    <property type="project" value="UniProtKB-KW"/>
</dbReference>
<feature type="non-terminal residue" evidence="2">
    <location>
        <position position="1"/>
    </location>
</feature>
<reference evidence="2" key="1">
    <citation type="submission" date="2020-02" db="EMBL/GenBank/DDBJ databases">
        <authorList>
            <person name="Meier V. D."/>
        </authorList>
    </citation>
    <scope>NUCLEOTIDE SEQUENCE</scope>
    <source>
        <strain evidence="2">AVDCRST_MAG10</strain>
    </source>
</reference>
<sequence length="348" mass="38347">AGAGALRRRLQLLRLGSGGERATHLHRASDDVDGNAVDDDCGGTGAGPGGSPHDHVPGAGGIPSPRRGARPRWFRLVHRPGHRRTGSSRPGHRRHHVRQARQRVGATRGHRRPGRGGVGHRRRAQRHRPGRRLDAGGQAVPASGRHPHHQHEHRRLRARRCPVVHRPVGLLRPPGSPVRPGRCARRTPRRRPVRHHGDPRRRRVLRVTGRQPRRPDRHLHRAGHPDRPAHRPPGRPAGVVGLGRTDLGQRVERRPGRRAGSGHRAVAGMEAAGQPAAGVRGLRRRQGPGVAQRLRGQRPRDVRSQDGDVPELPARFAERERPPDTRPSRGGLGSRIRRRPAGRGPGRL</sequence>
<evidence type="ECO:0000313" key="2">
    <source>
        <dbReference type="EMBL" id="CAA9234859.1"/>
    </source>
</evidence>
<organism evidence="2">
    <name type="scientific">uncultured Acidimicrobiales bacterium</name>
    <dbReference type="NCBI Taxonomy" id="310071"/>
    <lineage>
        <taxon>Bacteria</taxon>
        <taxon>Bacillati</taxon>
        <taxon>Actinomycetota</taxon>
        <taxon>Acidimicrobiia</taxon>
        <taxon>Acidimicrobiales</taxon>
        <taxon>environmental samples</taxon>
    </lineage>
</organism>
<proteinExistence type="predicted"/>
<feature type="compositionally biased region" description="Basic residues" evidence="1">
    <location>
        <begin position="182"/>
        <end position="222"/>
    </location>
</feature>
<feature type="compositionally biased region" description="Basic and acidic residues" evidence="1">
    <location>
        <begin position="316"/>
        <end position="327"/>
    </location>
</feature>
<name>A0A6J4HV67_9ACTN</name>
<feature type="region of interest" description="Disordered" evidence="1">
    <location>
        <begin position="16"/>
        <end position="348"/>
    </location>
</feature>
<feature type="compositionally biased region" description="Acidic residues" evidence="1">
    <location>
        <begin position="31"/>
        <end position="41"/>
    </location>
</feature>
<feature type="compositionally biased region" description="Basic and acidic residues" evidence="1">
    <location>
        <begin position="21"/>
        <end position="30"/>
    </location>
</feature>
<keyword evidence="2" id="KW-0378">Hydrolase</keyword>
<feature type="non-terminal residue" evidence="2">
    <location>
        <position position="348"/>
    </location>
</feature>
<feature type="compositionally biased region" description="Basic residues" evidence="1">
    <location>
        <begin position="108"/>
        <end position="130"/>
    </location>
</feature>
<protein>
    <submittedName>
        <fullName evidence="2">Hydrolase</fullName>
    </submittedName>
</protein>
<feature type="compositionally biased region" description="Basic residues" evidence="1">
    <location>
        <begin position="145"/>
        <end position="163"/>
    </location>
</feature>
<gene>
    <name evidence="2" type="ORF">AVDCRST_MAG10-1359</name>
</gene>
<feature type="compositionally biased region" description="Basic residues" evidence="1">
    <location>
        <begin position="67"/>
        <end position="101"/>
    </location>
</feature>
<dbReference type="AlphaFoldDB" id="A0A6J4HV67"/>
<dbReference type="EMBL" id="CADCTB010000091">
    <property type="protein sequence ID" value="CAA9234859.1"/>
    <property type="molecule type" value="Genomic_DNA"/>
</dbReference>
<accession>A0A6J4HV67</accession>
<evidence type="ECO:0000256" key="1">
    <source>
        <dbReference type="SAM" id="MobiDB-lite"/>
    </source>
</evidence>